<evidence type="ECO:0000256" key="7">
    <source>
        <dbReference type="RuleBase" id="RU363032"/>
    </source>
</evidence>
<keyword evidence="5 7" id="KW-1133">Transmembrane helix</keyword>
<evidence type="ECO:0000256" key="1">
    <source>
        <dbReference type="ARBA" id="ARBA00004651"/>
    </source>
</evidence>
<evidence type="ECO:0000256" key="2">
    <source>
        <dbReference type="ARBA" id="ARBA00022448"/>
    </source>
</evidence>
<keyword evidence="4 7" id="KW-0812">Transmembrane</keyword>
<keyword evidence="3" id="KW-1003">Cell membrane</keyword>
<dbReference type="InterPro" id="IPR050366">
    <property type="entry name" value="BP-dependent_transpt_permease"/>
</dbReference>
<dbReference type="PANTHER" id="PTHR43386:SF1">
    <property type="entry name" value="D,D-DIPEPTIDE TRANSPORT SYSTEM PERMEASE PROTEIN DDPC-RELATED"/>
    <property type="match status" value="1"/>
</dbReference>
<dbReference type="AlphaFoldDB" id="A0A242A423"/>
<comment type="similarity">
    <text evidence="7">Belongs to the binding-protein-dependent transport system permease family.</text>
</comment>
<keyword evidence="2 7" id="KW-0813">Transport</keyword>
<dbReference type="PROSITE" id="PS50928">
    <property type="entry name" value="ABC_TM1"/>
    <property type="match status" value="1"/>
</dbReference>
<comment type="caution">
    <text evidence="9">The sequence shown here is derived from an EMBL/GenBank/DDBJ whole genome shotgun (WGS) entry which is preliminary data.</text>
</comment>
<dbReference type="InterPro" id="IPR000515">
    <property type="entry name" value="MetI-like"/>
</dbReference>
<reference evidence="9 10" key="1">
    <citation type="submission" date="2017-05" db="EMBL/GenBank/DDBJ databases">
        <title>The Genome Sequence of Enterococcus sp. 8G7_MSG3316.</title>
        <authorList>
            <consortium name="The Broad Institute Genomics Platform"/>
            <consortium name="The Broad Institute Genomic Center for Infectious Diseases"/>
            <person name="Earl A."/>
            <person name="Manson A."/>
            <person name="Schwartman J."/>
            <person name="Gilmore M."/>
            <person name="Abouelleil A."/>
            <person name="Cao P."/>
            <person name="Chapman S."/>
            <person name="Cusick C."/>
            <person name="Shea T."/>
            <person name="Young S."/>
            <person name="Neafsey D."/>
            <person name="Nusbaum C."/>
            <person name="Birren B."/>
        </authorList>
    </citation>
    <scope>NUCLEOTIDE SEQUENCE [LARGE SCALE GENOMIC DNA]</scope>
    <source>
        <strain evidence="9 10">8G7_MSG3316</strain>
    </source>
</reference>
<sequence length="287" mass="31619">MLDELKRFIRVILANRQAAFGFYVLLVLIGFAVFGEWLIGDLPADYANRLQGPSWNHWLGTDFTGRDTLYQFILGTKDVIMIAACAGFFSILIGVLVGIFSGYIGGIVDKILMLITNVVLTIPSFPVLMALSLVISAGNVLAFGFLLAIWNWAGLARSIRSQVMTLRNSDYILASQMLGMSNKYIVFQDIFPSIVPFIVINFVLIMRASVLASVGLMLLGLAPFKGEHWGIMLNLAMTKTGAMFGSSAWIYLLTPIVGIVIFQSSCFMFAKGLEDAFNPRIRSEMNG</sequence>
<keyword evidence="6 7" id="KW-0472">Membrane</keyword>
<feature type="transmembrane region" description="Helical" evidence="7">
    <location>
        <begin position="79"/>
        <end position="104"/>
    </location>
</feature>
<comment type="subcellular location">
    <subcellularLocation>
        <location evidence="1 7">Cell membrane</location>
        <topology evidence="1 7">Multi-pass membrane protein</topology>
    </subcellularLocation>
</comment>
<evidence type="ECO:0000313" key="10">
    <source>
        <dbReference type="Proteomes" id="UP000195043"/>
    </source>
</evidence>
<dbReference type="Gene3D" id="1.10.3720.10">
    <property type="entry name" value="MetI-like"/>
    <property type="match status" value="1"/>
</dbReference>
<dbReference type="SUPFAM" id="SSF161098">
    <property type="entry name" value="MetI-like"/>
    <property type="match status" value="1"/>
</dbReference>
<protein>
    <recommendedName>
        <fullName evidence="8">ABC transmembrane type-1 domain-containing protein</fullName>
    </recommendedName>
</protein>
<dbReference type="STRING" id="1834191.A5886_000551"/>
<organism evidence="9 10">
    <name type="scientific">Candidatus Enterococcus testudinis</name>
    <dbReference type="NCBI Taxonomy" id="1834191"/>
    <lineage>
        <taxon>Bacteria</taxon>
        <taxon>Bacillati</taxon>
        <taxon>Bacillota</taxon>
        <taxon>Bacilli</taxon>
        <taxon>Lactobacillales</taxon>
        <taxon>Enterococcaceae</taxon>
        <taxon>Enterococcus</taxon>
    </lineage>
</organism>
<dbReference type="InterPro" id="IPR035906">
    <property type="entry name" value="MetI-like_sf"/>
</dbReference>
<dbReference type="PANTHER" id="PTHR43386">
    <property type="entry name" value="OLIGOPEPTIDE TRANSPORT SYSTEM PERMEASE PROTEIN APPC"/>
    <property type="match status" value="1"/>
</dbReference>
<evidence type="ECO:0000256" key="6">
    <source>
        <dbReference type="ARBA" id="ARBA00023136"/>
    </source>
</evidence>
<keyword evidence="10" id="KW-1185">Reference proteome</keyword>
<evidence type="ECO:0000259" key="8">
    <source>
        <dbReference type="PROSITE" id="PS50928"/>
    </source>
</evidence>
<feature type="transmembrane region" description="Helical" evidence="7">
    <location>
        <begin position="242"/>
        <end position="262"/>
    </location>
</feature>
<dbReference type="Proteomes" id="UP000195043">
    <property type="component" value="Unassembled WGS sequence"/>
</dbReference>
<gene>
    <name evidence="9" type="ORF">A5886_000551</name>
</gene>
<name>A0A242A423_9ENTE</name>
<evidence type="ECO:0000313" key="9">
    <source>
        <dbReference type="EMBL" id="OTN75481.1"/>
    </source>
</evidence>
<feature type="transmembrane region" description="Helical" evidence="7">
    <location>
        <begin position="111"/>
        <end position="135"/>
    </location>
</feature>
<evidence type="ECO:0000256" key="5">
    <source>
        <dbReference type="ARBA" id="ARBA00022989"/>
    </source>
</evidence>
<accession>A0A242A423</accession>
<feature type="transmembrane region" description="Helical" evidence="7">
    <location>
        <begin position="141"/>
        <end position="159"/>
    </location>
</feature>
<dbReference type="GO" id="GO:0055085">
    <property type="term" value="P:transmembrane transport"/>
    <property type="evidence" value="ECO:0007669"/>
    <property type="project" value="InterPro"/>
</dbReference>
<dbReference type="Pfam" id="PF00528">
    <property type="entry name" value="BPD_transp_1"/>
    <property type="match status" value="1"/>
</dbReference>
<feature type="transmembrane region" description="Helical" evidence="7">
    <location>
        <begin position="190"/>
        <end position="222"/>
    </location>
</feature>
<proteinExistence type="inferred from homology"/>
<evidence type="ECO:0000256" key="4">
    <source>
        <dbReference type="ARBA" id="ARBA00022692"/>
    </source>
</evidence>
<evidence type="ECO:0000256" key="3">
    <source>
        <dbReference type="ARBA" id="ARBA00022475"/>
    </source>
</evidence>
<feature type="transmembrane region" description="Helical" evidence="7">
    <location>
        <begin position="20"/>
        <end position="39"/>
    </location>
</feature>
<dbReference type="CDD" id="cd06261">
    <property type="entry name" value="TM_PBP2"/>
    <property type="match status" value="1"/>
</dbReference>
<feature type="domain" description="ABC transmembrane type-1" evidence="8">
    <location>
        <begin position="76"/>
        <end position="261"/>
    </location>
</feature>
<dbReference type="GO" id="GO:0005886">
    <property type="term" value="C:plasma membrane"/>
    <property type="evidence" value="ECO:0007669"/>
    <property type="project" value="UniProtKB-SubCell"/>
</dbReference>
<dbReference type="EMBL" id="NGKU01000001">
    <property type="protein sequence ID" value="OTN75481.1"/>
    <property type="molecule type" value="Genomic_DNA"/>
</dbReference>